<reference evidence="1 2" key="1">
    <citation type="submission" date="2022-01" db="EMBL/GenBank/DDBJ databases">
        <title>Labilibaculum sp. nov, a marine bacterium isolated from Antarctica.</title>
        <authorList>
            <person name="Dai W."/>
        </authorList>
    </citation>
    <scope>NUCLEOTIDE SEQUENCE [LARGE SCALE GENOMIC DNA]</scope>
    <source>
        <strain evidence="1 2">DW002</strain>
    </source>
</reference>
<dbReference type="InterPro" id="IPR011042">
    <property type="entry name" value="6-blade_b-propeller_TolB-like"/>
</dbReference>
<accession>A0ABT5VRS0</accession>
<organism evidence="1 2">
    <name type="scientific">Paralabilibaculum antarcticum</name>
    <dbReference type="NCBI Taxonomy" id="2912572"/>
    <lineage>
        <taxon>Bacteria</taxon>
        <taxon>Pseudomonadati</taxon>
        <taxon>Bacteroidota</taxon>
        <taxon>Bacteroidia</taxon>
        <taxon>Marinilabiliales</taxon>
        <taxon>Marinifilaceae</taxon>
        <taxon>Paralabilibaculum</taxon>
    </lineage>
</organism>
<evidence type="ECO:0000313" key="1">
    <source>
        <dbReference type="EMBL" id="MDE5417930.1"/>
    </source>
</evidence>
<proteinExistence type="predicted"/>
<keyword evidence="2" id="KW-1185">Reference proteome</keyword>
<dbReference type="EMBL" id="JAKJSC010000001">
    <property type="protein sequence ID" value="MDE5417930.1"/>
    <property type="molecule type" value="Genomic_DNA"/>
</dbReference>
<dbReference type="RefSeq" id="WP_275109265.1">
    <property type="nucleotide sequence ID" value="NZ_JAKJSC010000001.1"/>
</dbReference>
<name>A0ABT5VRS0_9BACT</name>
<dbReference type="SUPFAM" id="SSF63825">
    <property type="entry name" value="YWTD domain"/>
    <property type="match status" value="1"/>
</dbReference>
<dbReference type="Proteomes" id="UP001528920">
    <property type="component" value="Unassembled WGS sequence"/>
</dbReference>
<sequence length="301" mass="34396">MEKLSLKRDTSFYKLSDSTYFSDVRGIVASNNKFYFTDYKRNQILILNKDLKLIRTLGSGGKGPGEFIGAAHITIFQDTLYILNDGKQSIEVYDKNKYISTIKPTISSAYLPNTSFVKNKNGLYLSNVSMGTSIVKLSSLGKIKKIGLVQQYRTKKETYVKNKKHLLNNKENIIAVSDNKLNIEIYNSEGVILNKLNFENIAILKDRMTLINKETPRENGYYELISYAYIFNDKLYLLLTTNKGVKVNTNNILEIKINNNNFEITRILSLGKGWFTSFCVTENQILAYDGQNGEMVKFKLN</sequence>
<comment type="caution">
    <text evidence="1">The sequence shown here is derived from an EMBL/GenBank/DDBJ whole genome shotgun (WGS) entry which is preliminary data.</text>
</comment>
<gene>
    <name evidence="1" type="ORF">L3049_07910</name>
</gene>
<dbReference type="Gene3D" id="2.120.10.30">
    <property type="entry name" value="TolB, C-terminal domain"/>
    <property type="match status" value="1"/>
</dbReference>
<dbReference type="Pfam" id="PF17170">
    <property type="entry name" value="DUF5128"/>
    <property type="match status" value="1"/>
</dbReference>
<evidence type="ECO:0000313" key="2">
    <source>
        <dbReference type="Proteomes" id="UP001528920"/>
    </source>
</evidence>
<protein>
    <submittedName>
        <fullName evidence="1">6-bladed beta-propeller</fullName>
    </submittedName>
</protein>